<organism evidence="3 4">
    <name type="scientific">Sanghuangporus baumii</name>
    <name type="common">Phellinus baumii</name>
    <dbReference type="NCBI Taxonomy" id="108892"/>
    <lineage>
        <taxon>Eukaryota</taxon>
        <taxon>Fungi</taxon>
        <taxon>Dikarya</taxon>
        <taxon>Basidiomycota</taxon>
        <taxon>Agaricomycotina</taxon>
        <taxon>Agaricomycetes</taxon>
        <taxon>Hymenochaetales</taxon>
        <taxon>Hymenochaetaceae</taxon>
        <taxon>Sanghuangporus</taxon>
    </lineage>
</organism>
<proteinExistence type="predicted"/>
<evidence type="ECO:0000313" key="3">
    <source>
        <dbReference type="EMBL" id="OCB86658.1"/>
    </source>
</evidence>
<dbReference type="SUPFAM" id="SSF48452">
    <property type="entry name" value="TPR-like"/>
    <property type="match status" value="1"/>
</dbReference>
<dbReference type="EMBL" id="LNZH02000200">
    <property type="protein sequence ID" value="OCB86658.1"/>
    <property type="molecule type" value="Genomic_DNA"/>
</dbReference>
<protein>
    <submittedName>
        <fullName evidence="3">TPR-like protein</fullName>
    </submittedName>
</protein>
<evidence type="ECO:0000313" key="4">
    <source>
        <dbReference type="Proteomes" id="UP000757232"/>
    </source>
</evidence>
<dbReference type="Proteomes" id="UP000757232">
    <property type="component" value="Unassembled WGS sequence"/>
</dbReference>
<dbReference type="InterPro" id="IPR011990">
    <property type="entry name" value="TPR-like_helical_dom_sf"/>
</dbReference>
<dbReference type="PANTHER" id="PTHR19959">
    <property type="entry name" value="KINESIN LIGHT CHAIN"/>
    <property type="match status" value="1"/>
</dbReference>
<dbReference type="OrthoDB" id="9991317at2759"/>
<dbReference type="Gene3D" id="1.25.40.10">
    <property type="entry name" value="Tetratricopeptide repeat domain"/>
    <property type="match status" value="2"/>
</dbReference>
<sequence length="785" mass="87449">MSSSSPSATELILHGPVSSSAESERTSTLPSLSIKLDREALELRPEGHPHRSDSLGNLANSLRTYFQHRGRMEDLEEAIALYRAALELRPEGHPDRSLSLASLASSLWTCFEHRGRMEDLEEAIALHRAALELRPEGHPDRSLSLGNLASSLWTCFEHRGRMEDLEESIALHRAALELRPEGHPHRSDSLGNLANSLRTRFQHCDRMEDLEEAIALERAALDLRPEGHPLRSSSLGNLASSLSTCFEHRGRMEDFEKSIALERAALELRPEGHPLRSSSLRGLAESLYGRFQKEGSIDDLEESIESLNCAAAHKISSFSSRLACIRRVPSSASPNHQTYSVLTNISFLLAVEFLEQGRALLWSQIRGLRIPVDQLSEVNKGLAERFDGCSHRLETLIASSGSRMSGSETDGGGSRAYDTLRGRNPVEQMFVEMRRLSEDQEAIINEIRQIPGFEGFLRSTSFDVLQQAASEGPVIILNLSEYRSDALIVLSSKDEPCVCVPLDQEFYSDSVELHKEFIRTRKEFKVGSKEYDEILRRVMKVLWDRVVSKVVEKLKGNGITEGSRIWWCPTSVLIAFPFHAAGPYTDVHGKMKYLLDDYISSYTPTLTSLINARSGALVRDARASPGAVIKALRKVEWVHFVCHGILAEEPFDSSLKLPGGNLTLLDIARAHLPNAEFAFLSACHTAEQGPESALDESLRLAAVMQFCGFRSVVGTMWQLLDRDGPFLSKAVYGHLMYELEEGEMKFKAAAAAVRKAALSLREWKDEGRNGDAMTERWVNLVHIGA</sequence>
<keyword evidence="4" id="KW-1185">Reference proteome</keyword>
<dbReference type="InterPro" id="IPR024983">
    <property type="entry name" value="CHAT_dom"/>
</dbReference>
<feature type="domain" description="CHAT" evidence="2">
    <location>
        <begin position="619"/>
        <end position="784"/>
    </location>
</feature>
<name>A0A9Q5N7G5_SANBA</name>
<dbReference type="Pfam" id="PF12770">
    <property type="entry name" value="CHAT"/>
    <property type="match status" value="1"/>
</dbReference>
<dbReference type="PANTHER" id="PTHR19959:SF119">
    <property type="entry name" value="FUNGAL LIPASE-LIKE DOMAIN-CONTAINING PROTEIN"/>
    <property type="match status" value="1"/>
</dbReference>
<evidence type="ECO:0000259" key="2">
    <source>
        <dbReference type="Pfam" id="PF12770"/>
    </source>
</evidence>
<reference evidence="3" key="1">
    <citation type="submission" date="2016-06" db="EMBL/GenBank/DDBJ databases">
        <title>Draft Genome sequence of the fungus Inonotus baumii.</title>
        <authorList>
            <person name="Zhu H."/>
            <person name="Lin W."/>
        </authorList>
    </citation>
    <scope>NUCLEOTIDE SEQUENCE</scope>
    <source>
        <strain evidence="3">821</strain>
    </source>
</reference>
<feature type="compositionally biased region" description="Polar residues" evidence="1">
    <location>
        <begin position="17"/>
        <end position="31"/>
    </location>
</feature>
<comment type="caution">
    <text evidence="3">The sequence shown here is derived from an EMBL/GenBank/DDBJ whole genome shotgun (WGS) entry which is preliminary data.</text>
</comment>
<gene>
    <name evidence="3" type="ORF">A7U60_g6340</name>
</gene>
<feature type="region of interest" description="Disordered" evidence="1">
    <location>
        <begin position="1"/>
        <end position="31"/>
    </location>
</feature>
<dbReference type="Pfam" id="PF13374">
    <property type="entry name" value="TPR_10"/>
    <property type="match status" value="3"/>
</dbReference>
<dbReference type="AlphaFoldDB" id="A0A9Q5N7G5"/>
<accession>A0A9Q5N7G5</accession>
<evidence type="ECO:0000256" key="1">
    <source>
        <dbReference type="SAM" id="MobiDB-lite"/>
    </source>
</evidence>